<comment type="similarity">
    <text evidence="2">Belongs to the glycosyltransferase 31 family. Beta3-Gal-T subfamily.</text>
</comment>
<dbReference type="GO" id="GO:0016020">
    <property type="term" value="C:membrane"/>
    <property type="evidence" value="ECO:0007669"/>
    <property type="project" value="UniProtKB-SubCell"/>
</dbReference>
<dbReference type="OrthoDB" id="421979at2759"/>
<evidence type="ECO:0000313" key="8">
    <source>
        <dbReference type="EMBL" id="KAG2434798.1"/>
    </source>
</evidence>
<evidence type="ECO:0000313" key="9">
    <source>
        <dbReference type="Proteomes" id="UP000650467"/>
    </source>
</evidence>
<accession>A0A835SX89</accession>
<keyword evidence="3" id="KW-0812">Transmembrane</keyword>
<dbReference type="PANTHER" id="PTHR23033:SF50">
    <property type="entry name" value="HEXOSYLTRANSFERASE"/>
    <property type="match status" value="1"/>
</dbReference>
<evidence type="ECO:0000256" key="7">
    <source>
        <dbReference type="SAM" id="MobiDB-lite"/>
    </source>
</evidence>
<comment type="subcellular location">
    <subcellularLocation>
        <location evidence="1">Membrane</location>
        <topology evidence="1">Single-pass type II membrane protein</topology>
    </subcellularLocation>
</comment>
<sequence length="333" mass="36299">MRVVEPNADLATLHMLGAPYDETYSVAPPLPGHPPTMSHALTPLLAFEALGGAKHSNFSWILVGDDDTVWSLPAVLRLLNERGLRAEDPHLISDYQYHCVQEQHGCSGPVAVDPRCAPCPPGVAYCPCRLPPGCTQRGWNYSACPNKLRVAPYGGAGVIFSRGMLLLLTRDPHHYLPLAMDTVVPEAPAGDVVLADAPRLLGYGFTRLQPAAEAAGSPAPRPGRRFFASHCQFNDLRSPQTHFQDLKALAASDPAAFRTMVSVHVRQRYGDQYYNLMRDYLPPYRRLVELLLRVEEREEAKRKAAAGPGQGTRDDHGRGGTAPPTSKASVARG</sequence>
<name>A0A835SX89_CHLIN</name>
<keyword evidence="9" id="KW-1185">Reference proteome</keyword>
<feature type="region of interest" description="Disordered" evidence="7">
    <location>
        <begin position="298"/>
        <end position="333"/>
    </location>
</feature>
<protein>
    <recommendedName>
        <fullName evidence="10">Hexosyltransferase</fullName>
    </recommendedName>
</protein>
<evidence type="ECO:0000256" key="3">
    <source>
        <dbReference type="ARBA" id="ARBA00022692"/>
    </source>
</evidence>
<organism evidence="8 9">
    <name type="scientific">Chlamydomonas incerta</name>
    <dbReference type="NCBI Taxonomy" id="51695"/>
    <lineage>
        <taxon>Eukaryota</taxon>
        <taxon>Viridiplantae</taxon>
        <taxon>Chlorophyta</taxon>
        <taxon>core chlorophytes</taxon>
        <taxon>Chlorophyceae</taxon>
        <taxon>CS clade</taxon>
        <taxon>Chlamydomonadales</taxon>
        <taxon>Chlamydomonadaceae</taxon>
        <taxon>Chlamydomonas</taxon>
    </lineage>
</organism>
<keyword evidence="6" id="KW-0472">Membrane</keyword>
<evidence type="ECO:0000256" key="4">
    <source>
        <dbReference type="ARBA" id="ARBA00022968"/>
    </source>
</evidence>
<reference evidence="8" key="1">
    <citation type="journal article" date="2020" name="bioRxiv">
        <title>Comparative genomics of Chlamydomonas.</title>
        <authorList>
            <person name="Craig R.J."/>
            <person name="Hasan A.R."/>
            <person name="Ness R.W."/>
            <person name="Keightley P.D."/>
        </authorList>
    </citation>
    <scope>NUCLEOTIDE SEQUENCE</scope>
    <source>
        <strain evidence="8">SAG 7.73</strain>
    </source>
</reference>
<evidence type="ECO:0000256" key="1">
    <source>
        <dbReference type="ARBA" id="ARBA00004606"/>
    </source>
</evidence>
<evidence type="ECO:0000256" key="6">
    <source>
        <dbReference type="ARBA" id="ARBA00023136"/>
    </source>
</evidence>
<feature type="compositionally biased region" description="Polar residues" evidence="7">
    <location>
        <begin position="323"/>
        <end position="333"/>
    </location>
</feature>
<dbReference type="InterPro" id="IPR026050">
    <property type="entry name" value="C1GALT1/C1GALT1_chp1"/>
</dbReference>
<dbReference type="Proteomes" id="UP000650467">
    <property type="component" value="Unassembled WGS sequence"/>
</dbReference>
<dbReference type="AlphaFoldDB" id="A0A835SX89"/>
<keyword evidence="4" id="KW-0735">Signal-anchor</keyword>
<gene>
    <name evidence="8" type="ORF">HXX76_007683</name>
</gene>
<comment type="caution">
    <text evidence="8">The sequence shown here is derived from an EMBL/GenBank/DDBJ whole genome shotgun (WGS) entry which is preliminary data.</text>
</comment>
<keyword evidence="5" id="KW-1133">Transmembrane helix</keyword>
<evidence type="ECO:0000256" key="5">
    <source>
        <dbReference type="ARBA" id="ARBA00022989"/>
    </source>
</evidence>
<proteinExistence type="inferred from homology"/>
<dbReference type="PANTHER" id="PTHR23033">
    <property type="entry name" value="BETA1,3-GALACTOSYLTRANSFERASE"/>
    <property type="match status" value="1"/>
</dbReference>
<evidence type="ECO:0000256" key="2">
    <source>
        <dbReference type="ARBA" id="ARBA00006462"/>
    </source>
</evidence>
<dbReference type="EMBL" id="JAEHOC010000016">
    <property type="protein sequence ID" value="KAG2434798.1"/>
    <property type="molecule type" value="Genomic_DNA"/>
</dbReference>
<evidence type="ECO:0008006" key="10">
    <source>
        <dbReference type="Google" id="ProtNLM"/>
    </source>
</evidence>